<keyword evidence="11" id="KW-1185">Reference proteome</keyword>
<evidence type="ECO:0000256" key="5">
    <source>
        <dbReference type="ARBA" id="ARBA00023242"/>
    </source>
</evidence>
<dbReference type="InterPro" id="IPR013083">
    <property type="entry name" value="Znf_RING/FYVE/PHD"/>
</dbReference>
<dbReference type="GO" id="GO:0003714">
    <property type="term" value="F:transcription corepressor activity"/>
    <property type="evidence" value="ECO:0007669"/>
    <property type="project" value="InterPro"/>
</dbReference>
<evidence type="ECO:0000259" key="8">
    <source>
        <dbReference type="PROSITE" id="PS50016"/>
    </source>
</evidence>
<evidence type="ECO:0000256" key="3">
    <source>
        <dbReference type="ARBA" id="ARBA00022771"/>
    </source>
</evidence>
<evidence type="ECO:0000256" key="7">
    <source>
        <dbReference type="SAM" id="MobiDB-lite"/>
    </source>
</evidence>
<evidence type="ECO:0000256" key="6">
    <source>
        <dbReference type="PROSITE-ProRule" id="PRU00146"/>
    </source>
</evidence>
<evidence type="ECO:0000256" key="2">
    <source>
        <dbReference type="ARBA" id="ARBA00022723"/>
    </source>
</evidence>
<protein>
    <submittedName>
        <fullName evidence="10">Uncharacterized protein</fullName>
    </submittedName>
</protein>
<dbReference type="GO" id="GO:0005634">
    <property type="term" value="C:nucleus"/>
    <property type="evidence" value="ECO:0007669"/>
    <property type="project" value="UniProtKB-SubCell"/>
</dbReference>
<dbReference type="Pfam" id="PF23011">
    <property type="entry name" value="PHD-1st_NSD"/>
    <property type="match status" value="1"/>
</dbReference>
<dbReference type="Gene3D" id="3.40.630.30">
    <property type="match status" value="1"/>
</dbReference>
<keyword evidence="2" id="KW-0479">Metal-binding</keyword>
<dbReference type="AlphaFoldDB" id="A0AAN9IF21"/>
<feature type="domain" description="PHD-type" evidence="8">
    <location>
        <begin position="741"/>
        <end position="786"/>
    </location>
</feature>
<dbReference type="Pfam" id="PF22970">
    <property type="entry name" value="DUF7028"/>
    <property type="match status" value="2"/>
</dbReference>
<comment type="subcellular location">
    <subcellularLocation>
        <location evidence="1">Nucleus</location>
    </subcellularLocation>
</comment>
<dbReference type="GO" id="GO:0016747">
    <property type="term" value="F:acyltransferase activity, transferring groups other than amino-acyl groups"/>
    <property type="evidence" value="ECO:0007669"/>
    <property type="project" value="InterPro"/>
</dbReference>
<dbReference type="SMART" id="SM00249">
    <property type="entry name" value="PHD"/>
    <property type="match status" value="2"/>
</dbReference>
<feature type="domain" description="N-acetyltransferase" evidence="9">
    <location>
        <begin position="896"/>
        <end position="1034"/>
    </location>
</feature>
<dbReference type="GO" id="GO:0008270">
    <property type="term" value="F:zinc ion binding"/>
    <property type="evidence" value="ECO:0007669"/>
    <property type="project" value="UniProtKB-KW"/>
</dbReference>
<comment type="caution">
    <text evidence="10">The sequence shown here is derived from an EMBL/GenBank/DDBJ whole genome shotgun (WGS) entry which is preliminary data.</text>
</comment>
<dbReference type="CDD" id="cd04301">
    <property type="entry name" value="NAT_SF"/>
    <property type="match status" value="1"/>
</dbReference>
<dbReference type="InterPro" id="IPR056511">
    <property type="entry name" value="IDM1_C"/>
</dbReference>
<dbReference type="InterPro" id="IPR000182">
    <property type="entry name" value="GNAT_dom"/>
</dbReference>
<dbReference type="InterPro" id="IPR019787">
    <property type="entry name" value="Znf_PHD-finger"/>
</dbReference>
<accession>A0AAN9IF21</accession>
<dbReference type="Pfam" id="PF23209">
    <property type="entry name" value="IDM1_C"/>
    <property type="match status" value="1"/>
</dbReference>
<dbReference type="InterPro" id="IPR011011">
    <property type="entry name" value="Znf_FYVE_PHD"/>
</dbReference>
<dbReference type="Proteomes" id="UP001372338">
    <property type="component" value="Unassembled WGS sequence"/>
</dbReference>
<name>A0AAN9IF21_CROPI</name>
<dbReference type="InterPro" id="IPR008395">
    <property type="entry name" value="Agenet-like_dom"/>
</dbReference>
<dbReference type="PROSITE" id="PS50016">
    <property type="entry name" value="ZF_PHD_2"/>
    <property type="match status" value="1"/>
</dbReference>
<dbReference type="EMBL" id="JAYWIO010000003">
    <property type="protein sequence ID" value="KAK7276009.1"/>
    <property type="molecule type" value="Genomic_DNA"/>
</dbReference>
<evidence type="ECO:0000256" key="4">
    <source>
        <dbReference type="ARBA" id="ARBA00022833"/>
    </source>
</evidence>
<evidence type="ECO:0000259" key="9">
    <source>
        <dbReference type="PROSITE" id="PS51186"/>
    </source>
</evidence>
<evidence type="ECO:0000256" key="1">
    <source>
        <dbReference type="ARBA" id="ARBA00004123"/>
    </source>
</evidence>
<dbReference type="SUPFAM" id="SSF57903">
    <property type="entry name" value="FYVE/PHD zinc finger"/>
    <property type="match status" value="1"/>
</dbReference>
<evidence type="ECO:0000313" key="11">
    <source>
        <dbReference type="Proteomes" id="UP001372338"/>
    </source>
</evidence>
<dbReference type="PANTHER" id="PTHR46309:SF10">
    <property type="entry name" value="PHD ZINC FINGER PROTEIN"/>
    <property type="match status" value="1"/>
</dbReference>
<keyword evidence="4" id="KW-0862">Zinc</keyword>
<dbReference type="InterPro" id="IPR059153">
    <property type="entry name" value="NSD_PHD-1st"/>
</dbReference>
<proteinExistence type="predicted"/>
<feature type="region of interest" description="Disordered" evidence="7">
    <location>
        <begin position="581"/>
        <end position="613"/>
    </location>
</feature>
<dbReference type="SUPFAM" id="SSF55729">
    <property type="entry name" value="Acyl-CoA N-acyltransferases (Nat)"/>
    <property type="match status" value="1"/>
</dbReference>
<gene>
    <name evidence="10" type="ORF">RIF29_17139</name>
</gene>
<dbReference type="InterPro" id="IPR042163">
    <property type="entry name" value="PHF12"/>
</dbReference>
<reference evidence="10 11" key="1">
    <citation type="submission" date="2024-01" db="EMBL/GenBank/DDBJ databases">
        <title>The genomes of 5 underutilized Papilionoideae crops provide insights into root nodulation and disease resistanc.</title>
        <authorList>
            <person name="Yuan L."/>
        </authorList>
    </citation>
    <scope>NUCLEOTIDE SEQUENCE [LARGE SCALE GENOMIC DNA]</scope>
    <source>
        <strain evidence="10">ZHUSHIDOU_FW_LH</strain>
        <tissue evidence="10">Leaf</tissue>
    </source>
</reference>
<dbReference type="Pfam" id="PF05641">
    <property type="entry name" value="Agenet"/>
    <property type="match status" value="1"/>
</dbReference>
<dbReference type="InterPro" id="IPR054292">
    <property type="entry name" value="DUF7028"/>
</dbReference>
<dbReference type="PROSITE" id="PS51186">
    <property type="entry name" value="GNAT"/>
    <property type="match status" value="1"/>
</dbReference>
<dbReference type="GO" id="GO:0006357">
    <property type="term" value="P:regulation of transcription by RNA polymerase II"/>
    <property type="evidence" value="ECO:0007669"/>
    <property type="project" value="TreeGrafter"/>
</dbReference>
<feature type="compositionally biased region" description="Polar residues" evidence="7">
    <location>
        <begin position="595"/>
        <end position="610"/>
    </location>
</feature>
<dbReference type="Gene3D" id="3.30.40.10">
    <property type="entry name" value="Zinc/RING finger domain, C3HC4 (zinc finger)"/>
    <property type="match status" value="2"/>
</dbReference>
<dbReference type="Pfam" id="PF16135">
    <property type="entry name" value="TDBD"/>
    <property type="match status" value="1"/>
</dbReference>
<organism evidence="10 11">
    <name type="scientific">Crotalaria pallida</name>
    <name type="common">Smooth rattlebox</name>
    <name type="synonym">Crotalaria striata</name>
    <dbReference type="NCBI Taxonomy" id="3830"/>
    <lineage>
        <taxon>Eukaryota</taxon>
        <taxon>Viridiplantae</taxon>
        <taxon>Streptophyta</taxon>
        <taxon>Embryophyta</taxon>
        <taxon>Tracheophyta</taxon>
        <taxon>Spermatophyta</taxon>
        <taxon>Magnoliopsida</taxon>
        <taxon>eudicotyledons</taxon>
        <taxon>Gunneridae</taxon>
        <taxon>Pentapetalae</taxon>
        <taxon>rosids</taxon>
        <taxon>fabids</taxon>
        <taxon>Fabales</taxon>
        <taxon>Fabaceae</taxon>
        <taxon>Papilionoideae</taxon>
        <taxon>50 kb inversion clade</taxon>
        <taxon>genistoids sensu lato</taxon>
        <taxon>core genistoids</taxon>
        <taxon>Crotalarieae</taxon>
        <taxon>Crotalaria</taxon>
    </lineage>
</organism>
<dbReference type="PANTHER" id="PTHR46309">
    <property type="entry name" value="PHD FINGER PROTEIN 12"/>
    <property type="match status" value="1"/>
</dbReference>
<dbReference type="InterPro" id="IPR001965">
    <property type="entry name" value="Znf_PHD"/>
</dbReference>
<dbReference type="InterPro" id="IPR032308">
    <property type="entry name" value="TDBD"/>
</dbReference>
<dbReference type="InterPro" id="IPR016181">
    <property type="entry name" value="Acyl_CoA_acyltransferase"/>
</dbReference>
<keyword evidence="3 6" id="KW-0863">Zinc-finger</keyword>
<keyword evidence="5" id="KW-0539">Nucleus</keyword>
<sequence length="1104" mass="126262">MVVDDNVNCGGSRKRKRVSRKRKLVVNENVEVRSLEEGFLGSWNSGTVIRCGRQQRHVRYDNILEDDGSDYVVDVVTVSAVLDGEGVSSTDRSERGIIRPIPPLVDISKWDLPFALCVDVNHEEAWWEGVVFDQCNGMEERSIFFPDLGDEMKIKFQQLRITQDWDEVSESWKPRGKWVFLELIEECDRVSYVPVSIKQIYYDVRNRDDFVRIKEWTCSNKDLWREPVVEVIGDYNSLTLSEVFQALKLPGNLLIETLEPKANVVSTNVKVDEANNSCMAPDSNIIFPEKETMVQEECVSPVQEVMAEYQEEISGTPCNEKNREGKRTRSRNIHWQPVEVPEVQYCPDVIEQYAFGCESKTIRELLKDNVRKHLAYLGWTIESTEDKEYPGRPRRYRYKPPVDDTQDQEVFNSLLKACNYLQKGSSTPCPQQSQDQDVWAVLAAPPSLSVKDLVEPEYCPEAIVKFYLYTIENRLDDKRKWRLRATKHLLAEGWILEYPSKNRRRALYKSPQNNRLETLQDACRVYLKATIPRWIVSGMRRTLDIAAITEEGVDNDDILECVTQLLGKEPEFNIIDASPARRSTENTRHKHLKTSRGTPTKGMQNRSPTHVVQPCKRAQKVPAPSQSLPKPQNVISWLIDRNILVTRSKVFYRANRGRDPPVAEGRLIRDGIKCSCCQEIYGLNGFATHATGSDDCCRPSGNIFLKDGRSLLDCQIEVMHDDRTSETTDKPTTDLCDDENENSCSVCQSGGDLILCDQCPSAFHKECLGLEDIPDGDWFCPLCHCPNCCKSTTGRTEEGQFLTCSQCEHKYHVGCVRNRMTDQSRRHPEQWLCGKECEQIYAGLHKLLGKPVSVGATDNLTWTLLKFVNSESSDVGNTTDDFLAECYSKLSVAVSVMHECFEPVNSPSSTRDLAEDIIFSRWSKLPRSNYQGFYTILLERNEELISVANIRVYGEKVAEIPLVGTRFQYRRLGMCRILMNELEKMLMKLGVKRLVLPAVPDTLETWTKSFGFVKMTSSERSQFLDHIFLDFPETIMCQKVLTRSPSPDSDLTSEIQPKAPDVLSVKCRIEFDKSSSASEEEHAEKIHKRKRISCIEEGKQMVEY</sequence>
<evidence type="ECO:0000313" key="10">
    <source>
        <dbReference type="EMBL" id="KAK7276009.1"/>
    </source>
</evidence>